<dbReference type="InterPro" id="IPR029063">
    <property type="entry name" value="SAM-dependent_MTases_sf"/>
</dbReference>
<accession>A0A173SZ99</accession>
<proteinExistence type="predicted"/>
<keyword evidence="2" id="KW-0949">S-adenosyl-L-methionine</keyword>
<dbReference type="InterPro" id="IPR041698">
    <property type="entry name" value="Methyltransf_25"/>
</dbReference>
<dbReference type="Proteomes" id="UP000095591">
    <property type="component" value="Unassembled WGS sequence"/>
</dbReference>
<keyword evidence="1 4" id="KW-0808">Transferase</keyword>
<evidence type="ECO:0000313" key="5">
    <source>
        <dbReference type="Proteomes" id="UP000095591"/>
    </source>
</evidence>
<dbReference type="GO" id="GO:0032259">
    <property type="term" value="P:methylation"/>
    <property type="evidence" value="ECO:0007669"/>
    <property type="project" value="UniProtKB-KW"/>
</dbReference>
<gene>
    <name evidence="4" type="ORF">ERS852429_01284</name>
</gene>
<evidence type="ECO:0000259" key="3">
    <source>
        <dbReference type="Pfam" id="PF13649"/>
    </source>
</evidence>
<dbReference type="InterPro" id="IPR026669">
    <property type="entry name" value="Arsenite_MeTrfase-like"/>
</dbReference>
<dbReference type="PANTHER" id="PTHR43675">
    <property type="entry name" value="ARSENITE METHYLTRANSFERASE"/>
    <property type="match status" value="1"/>
</dbReference>
<name>A0A173SZ99_PARDI</name>
<dbReference type="Gene3D" id="3.40.50.150">
    <property type="entry name" value="Vaccinia Virus protein VP39"/>
    <property type="match status" value="1"/>
</dbReference>
<evidence type="ECO:0000256" key="2">
    <source>
        <dbReference type="ARBA" id="ARBA00022691"/>
    </source>
</evidence>
<organism evidence="4 5">
    <name type="scientific">Parabacteroides distasonis</name>
    <dbReference type="NCBI Taxonomy" id="823"/>
    <lineage>
        <taxon>Bacteria</taxon>
        <taxon>Pseudomonadati</taxon>
        <taxon>Bacteroidota</taxon>
        <taxon>Bacteroidia</taxon>
        <taxon>Bacteroidales</taxon>
        <taxon>Tannerellaceae</taxon>
        <taxon>Parabacteroides</taxon>
    </lineage>
</organism>
<dbReference type="PANTHER" id="PTHR43675:SF8">
    <property type="entry name" value="ARSENITE METHYLTRANSFERASE"/>
    <property type="match status" value="1"/>
</dbReference>
<feature type="domain" description="Methyltransferase" evidence="3">
    <location>
        <begin position="50"/>
        <end position="144"/>
    </location>
</feature>
<keyword evidence="4" id="KW-0489">Methyltransferase</keyword>
<dbReference type="GO" id="GO:0008168">
    <property type="term" value="F:methyltransferase activity"/>
    <property type="evidence" value="ECO:0007669"/>
    <property type="project" value="UniProtKB-KW"/>
</dbReference>
<dbReference type="EMBL" id="CYXP01000002">
    <property type="protein sequence ID" value="CUM95540.1"/>
    <property type="molecule type" value="Genomic_DNA"/>
</dbReference>
<protein>
    <submittedName>
        <fullName evidence="4">Arsenite S-adenosylmethyltransferase</fullName>
    </submittedName>
</protein>
<sequence length="257" mass="29115">MSNENKTIHEFDFNLICEYFSNVERQGPGSPEATLKALSFIDNLADNSHIADLGCGTGGQTMILAENAPGQITGLDLFPEFINIFNRNVKQSDLSDRVKGIVGSMDDLPFGKESLDLIWSEGAIANIGFKKGLNYWNGFLKKDGYVALTYESWFTDDRPVEIEKFWLDAVPEMNTISHNISVLQKAGYRLVAAFTLPETCWTEHYFSPCSKIQDEFLKKHTGSKTAEELIAGQRHEKVLYDKYKEFYGYVFYIGKKI</sequence>
<dbReference type="Pfam" id="PF13649">
    <property type="entry name" value="Methyltransf_25"/>
    <property type="match status" value="1"/>
</dbReference>
<evidence type="ECO:0000256" key="1">
    <source>
        <dbReference type="ARBA" id="ARBA00022679"/>
    </source>
</evidence>
<dbReference type="CDD" id="cd02440">
    <property type="entry name" value="AdoMet_MTases"/>
    <property type="match status" value="1"/>
</dbReference>
<dbReference type="RefSeq" id="WP_057319059.1">
    <property type="nucleotide sequence ID" value="NZ_CYXP01000002.1"/>
</dbReference>
<evidence type="ECO:0000313" key="4">
    <source>
        <dbReference type="EMBL" id="CUM95540.1"/>
    </source>
</evidence>
<dbReference type="SUPFAM" id="SSF53335">
    <property type="entry name" value="S-adenosyl-L-methionine-dependent methyltransferases"/>
    <property type="match status" value="1"/>
</dbReference>
<reference evidence="4 5" key="1">
    <citation type="submission" date="2015-09" db="EMBL/GenBank/DDBJ databases">
        <authorList>
            <consortium name="Pathogen Informatics"/>
        </authorList>
    </citation>
    <scope>NUCLEOTIDE SEQUENCE [LARGE SCALE GENOMIC DNA]</scope>
    <source>
        <strain evidence="4 5">2789STDY5608872</strain>
    </source>
</reference>
<dbReference type="AlphaFoldDB" id="A0A173SZ99"/>